<proteinExistence type="predicted"/>
<evidence type="ECO:0000256" key="1">
    <source>
        <dbReference type="SAM" id="MobiDB-lite"/>
    </source>
</evidence>
<reference evidence="2 3" key="1">
    <citation type="submission" date="2019-05" db="EMBL/GenBank/DDBJ databases">
        <title>Another draft genome of Portunus trituberculatus and its Hox gene families provides insights of decapod evolution.</title>
        <authorList>
            <person name="Jeong J.-H."/>
            <person name="Song I."/>
            <person name="Kim S."/>
            <person name="Choi T."/>
            <person name="Kim D."/>
            <person name="Ryu S."/>
            <person name="Kim W."/>
        </authorList>
    </citation>
    <scope>NUCLEOTIDE SEQUENCE [LARGE SCALE GENOMIC DNA]</scope>
    <source>
        <tissue evidence="2">Muscle</tissue>
    </source>
</reference>
<feature type="region of interest" description="Disordered" evidence="1">
    <location>
        <begin position="94"/>
        <end position="131"/>
    </location>
</feature>
<evidence type="ECO:0000313" key="3">
    <source>
        <dbReference type="Proteomes" id="UP000324222"/>
    </source>
</evidence>
<accession>A0A5B7H0D1</accession>
<dbReference type="Proteomes" id="UP000324222">
    <property type="component" value="Unassembled WGS sequence"/>
</dbReference>
<sequence length="131" mass="14252">MRWAGAEARQVRVRTVQVYKVYRLVAMQVTVPSVLLRRCGAEALMRCQCRAWGAALLGTTLAGGGWCLHNALHEHLPTCVAALVSDGPWGNGSRQAALAATPRDNKVTDWPDPRVTDRKLPNTADTSTVCN</sequence>
<dbReference type="AlphaFoldDB" id="A0A5B7H0D1"/>
<comment type="caution">
    <text evidence="2">The sequence shown here is derived from an EMBL/GenBank/DDBJ whole genome shotgun (WGS) entry which is preliminary data.</text>
</comment>
<gene>
    <name evidence="2" type="ORF">E2C01_057392</name>
</gene>
<organism evidence="2 3">
    <name type="scientific">Portunus trituberculatus</name>
    <name type="common">Swimming crab</name>
    <name type="synonym">Neptunus trituberculatus</name>
    <dbReference type="NCBI Taxonomy" id="210409"/>
    <lineage>
        <taxon>Eukaryota</taxon>
        <taxon>Metazoa</taxon>
        <taxon>Ecdysozoa</taxon>
        <taxon>Arthropoda</taxon>
        <taxon>Crustacea</taxon>
        <taxon>Multicrustacea</taxon>
        <taxon>Malacostraca</taxon>
        <taxon>Eumalacostraca</taxon>
        <taxon>Eucarida</taxon>
        <taxon>Decapoda</taxon>
        <taxon>Pleocyemata</taxon>
        <taxon>Brachyura</taxon>
        <taxon>Eubrachyura</taxon>
        <taxon>Portunoidea</taxon>
        <taxon>Portunidae</taxon>
        <taxon>Portuninae</taxon>
        <taxon>Portunus</taxon>
    </lineage>
</organism>
<dbReference type="EMBL" id="VSRR010020631">
    <property type="protein sequence ID" value="MPC63296.1"/>
    <property type="molecule type" value="Genomic_DNA"/>
</dbReference>
<name>A0A5B7H0D1_PORTR</name>
<evidence type="ECO:0000313" key="2">
    <source>
        <dbReference type="EMBL" id="MPC63296.1"/>
    </source>
</evidence>
<protein>
    <submittedName>
        <fullName evidence="2">Uncharacterized protein</fullName>
    </submittedName>
</protein>
<feature type="compositionally biased region" description="Basic and acidic residues" evidence="1">
    <location>
        <begin position="103"/>
        <end position="120"/>
    </location>
</feature>
<keyword evidence="3" id="KW-1185">Reference proteome</keyword>